<sequence>MIYPPNITNEELNALELGQFDGEIVLATDRNEVIRIMDEVWREGVVGFDTETKPSFRKGVRNNVSLVQIATSHQAFLIRLNHTGITRELRDFFSADEITKVGVALRDDIKELQQLHHFDPAGFIELNKLVKEIGIESNGLKKLTGIILGFRISKNAQTSNWENDTLTEKQLTYAATDAWVCVEMYHTLRNKGILAQIR</sequence>
<dbReference type="GO" id="GO:0006139">
    <property type="term" value="P:nucleobase-containing compound metabolic process"/>
    <property type="evidence" value="ECO:0007669"/>
    <property type="project" value="InterPro"/>
</dbReference>
<dbReference type="EMBL" id="JAIXNE010000001">
    <property type="protein sequence ID" value="MCA6074028.1"/>
    <property type="molecule type" value="Genomic_DNA"/>
</dbReference>
<proteinExistence type="predicted"/>
<dbReference type="GO" id="GO:0008408">
    <property type="term" value="F:3'-5' exonuclease activity"/>
    <property type="evidence" value="ECO:0007669"/>
    <property type="project" value="InterPro"/>
</dbReference>
<reference evidence="2" key="1">
    <citation type="submission" date="2021-09" db="EMBL/GenBank/DDBJ databases">
        <title>Fulvivirga sp. isolated from coastal sediment.</title>
        <authorList>
            <person name="Yu H."/>
        </authorList>
    </citation>
    <scope>NUCLEOTIDE SEQUENCE</scope>
    <source>
        <strain evidence="2">1062</strain>
    </source>
</reference>
<dbReference type="RefSeq" id="WP_225697133.1">
    <property type="nucleotide sequence ID" value="NZ_JAIXNE010000001.1"/>
</dbReference>
<protein>
    <submittedName>
        <fullName evidence="2">3'-5' exonuclease domain-containing protein 2</fullName>
    </submittedName>
</protein>
<dbReference type="PANTHER" id="PTHR47765:SF2">
    <property type="entry name" value="EXONUCLEASE MUT-7 HOMOLOG"/>
    <property type="match status" value="1"/>
</dbReference>
<accession>A0A9X1KUW9</accession>
<gene>
    <name evidence="2" type="ORF">LDX50_04065</name>
</gene>
<dbReference type="InterPro" id="IPR052408">
    <property type="entry name" value="Exonuclease_MUT-7-like"/>
</dbReference>
<name>A0A9X1KUW9_9BACT</name>
<keyword evidence="3" id="KW-1185">Reference proteome</keyword>
<dbReference type="InterPro" id="IPR036397">
    <property type="entry name" value="RNaseH_sf"/>
</dbReference>
<dbReference type="Pfam" id="PF01612">
    <property type="entry name" value="DNA_pol_A_exo1"/>
    <property type="match status" value="1"/>
</dbReference>
<dbReference type="Gene3D" id="3.30.420.10">
    <property type="entry name" value="Ribonuclease H-like superfamily/Ribonuclease H"/>
    <property type="match status" value="1"/>
</dbReference>
<evidence type="ECO:0000313" key="2">
    <source>
        <dbReference type="EMBL" id="MCA6074028.1"/>
    </source>
</evidence>
<organism evidence="2 3">
    <name type="scientific">Fulvivirga sedimenti</name>
    <dbReference type="NCBI Taxonomy" id="2879465"/>
    <lineage>
        <taxon>Bacteria</taxon>
        <taxon>Pseudomonadati</taxon>
        <taxon>Bacteroidota</taxon>
        <taxon>Cytophagia</taxon>
        <taxon>Cytophagales</taxon>
        <taxon>Fulvivirgaceae</taxon>
        <taxon>Fulvivirga</taxon>
    </lineage>
</organism>
<dbReference type="CDD" id="cd06141">
    <property type="entry name" value="WRN_exo"/>
    <property type="match status" value="1"/>
</dbReference>
<dbReference type="SMART" id="SM00474">
    <property type="entry name" value="35EXOc"/>
    <property type="match status" value="1"/>
</dbReference>
<evidence type="ECO:0000259" key="1">
    <source>
        <dbReference type="SMART" id="SM00474"/>
    </source>
</evidence>
<comment type="caution">
    <text evidence="2">The sequence shown here is derived from an EMBL/GenBank/DDBJ whole genome shotgun (WGS) entry which is preliminary data.</text>
</comment>
<feature type="domain" description="3'-5' exonuclease" evidence="1">
    <location>
        <begin position="24"/>
        <end position="193"/>
    </location>
</feature>
<dbReference type="AlphaFoldDB" id="A0A9X1KUW9"/>
<dbReference type="Proteomes" id="UP001139409">
    <property type="component" value="Unassembled WGS sequence"/>
</dbReference>
<dbReference type="GO" id="GO:0003676">
    <property type="term" value="F:nucleic acid binding"/>
    <property type="evidence" value="ECO:0007669"/>
    <property type="project" value="InterPro"/>
</dbReference>
<dbReference type="InterPro" id="IPR002562">
    <property type="entry name" value="3'-5'_exonuclease_dom"/>
</dbReference>
<dbReference type="PANTHER" id="PTHR47765">
    <property type="entry name" value="3'-5' EXONUCLEASE DOMAIN-CONTAINING PROTEIN"/>
    <property type="match status" value="1"/>
</dbReference>
<evidence type="ECO:0000313" key="3">
    <source>
        <dbReference type="Proteomes" id="UP001139409"/>
    </source>
</evidence>
<keyword evidence="2" id="KW-0269">Exonuclease</keyword>
<keyword evidence="2" id="KW-0540">Nuclease</keyword>
<dbReference type="SUPFAM" id="SSF53098">
    <property type="entry name" value="Ribonuclease H-like"/>
    <property type="match status" value="1"/>
</dbReference>
<keyword evidence="2" id="KW-0378">Hydrolase</keyword>
<dbReference type="InterPro" id="IPR012337">
    <property type="entry name" value="RNaseH-like_sf"/>
</dbReference>